<keyword evidence="2" id="KW-1185">Reference proteome</keyword>
<accession>A0ACB8S116</accession>
<protein>
    <submittedName>
        <fullName evidence="1">Acid protease</fullName>
    </submittedName>
</protein>
<sequence length="544" mass="57222">MSPPSSLLPLPVTSSTSPAILRSHCIVRARSLSPVCIHRTFFSIISVGNISFRVALDTGSSDLWVLSSACTTSSCKSPPKYPLYYPSPSFVSVNGNATTVNVSFADTTTASGFVAMETVQLAELSVPSQAFGLMNSSNVSFVDEISGIMGLGFPRLSTINSLAANSTPFFAHLAQHGQLGYPVFGVSLTRNASQGSLAFGAVDSSVVTNASSIDWNTVVPFEPFGSESNSSSYLQWAIRLSSVKVGATTLTPQPTYQQANSNHSIALVDIGASGIYGPYQDVERIFSLIDGSRIVDTSGQWAIPCDTNLTMTFTFNGQNYTLLPTDYLIGPVSTNLAECLSWPKASPPSSDGIDWQIGAAFLRTVYTIFSYGISRKEPPMIGFYALQPNNTTPLAPAALSAAFSSLSLTVPTNLPNYLLATPTYSTPPYAFNTSVPTSVVAQSDLATSTYAPLFSGIDNGADPGQKFNFSALPQVAPTPTLATLILTDSSGSLYTTTSEAPSQSVVLGEPPGYTSAGMIVSAPSMGFTVVVGFVCMLSALGMML</sequence>
<reference evidence="1" key="1">
    <citation type="submission" date="2021-02" db="EMBL/GenBank/DDBJ databases">
        <authorList>
            <consortium name="DOE Joint Genome Institute"/>
            <person name="Ahrendt S."/>
            <person name="Looney B.P."/>
            <person name="Miyauchi S."/>
            <person name="Morin E."/>
            <person name="Drula E."/>
            <person name="Courty P.E."/>
            <person name="Chicoki N."/>
            <person name="Fauchery L."/>
            <person name="Kohler A."/>
            <person name="Kuo A."/>
            <person name="Labutti K."/>
            <person name="Pangilinan J."/>
            <person name="Lipzen A."/>
            <person name="Riley R."/>
            <person name="Andreopoulos W."/>
            <person name="He G."/>
            <person name="Johnson J."/>
            <person name="Barry K.W."/>
            <person name="Grigoriev I.V."/>
            <person name="Nagy L."/>
            <person name="Hibbett D."/>
            <person name="Henrissat B."/>
            <person name="Matheny P.B."/>
            <person name="Labbe J."/>
            <person name="Martin F."/>
        </authorList>
    </citation>
    <scope>NUCLEOTIDE SEQUENCE</scope>
    <source>
        <strain evidence="1">FP105234-sp</strain>
    </source>
</reference>
<reference evidence="1" key="2">
    <citation type="journal article" date="2022" name="New Phytol.">
        <title>Evolutionary transition to the ectomycorrhizal habit in the genomes of a hyperdiverse lineage of mushroom-forming fungi.</title>
        <authorList>
            <person name="Looney B."/>
            <person name="Miyauchi S."/>
            <person name="Morin E."/>
            <person name="Drula E."/>
            <person name="Courty P.E."/>
            <person name="Kohler A."/>
            <person name="Kuo A."/>
            <person name="LaButti K."/>
            <person name="Pangilinan J."/>
            <person name="Lipzen A."/>
            <person name="Riley R."/>
            <person name="Andreopoulos W."/>
            <person name="He G."/>
            <person name="Johnson J."/>
            <person name="Nolan M."/>
            <person name="Tritt A."/>
            <person name="Barry K.W."/>
            <person name="Grigoriev I.V."/>
            <person name="Nagy L.G."/>
            <person name="Hibbett D."/>
            <person name="Henrissat B."/>
            <person name="Matheny P.B."/>
            <person name="Labbe J."/>
            <person name="Martin F.M."/>
        </authorList>
    </citation>
    <scope>NUCLEOTIDE SEQUENCE</scope>
    <source>
        <strain evidence="1">FP105234-sp</strain>
    </source>
</reference>
<name>A0ACB8S116_9AGAM</name>
<keyword evidence="1" id="KW-0645">Protease</keyword>
<evidence type="ECO:0000313" key="1">
    <source>
        <dbReference type="EMBL" id="KAI0049746.1"/>
    </source>
</evidence>
<organism evidence="1 2">
    <name type="scientific">Auriscalpium vulgare</name>
    <dbReference type="NCBI Taxonomy" id="40419"/>
    <lineage>
        <taxon>Eukaryota</taxon>
        <taxon>Fungi</taxon>
        <taxon>Dikarya</taxon>
        <taxon>Basidiomycota</taxon>
        <taxon>Agaricomycotina</taxon>
        <taxon>Agaricomycetes</taxon>
        <taxon>Russulales</taxon>
        <taxon>Auriscalpiaceae</taxon>
        <taxon>Auriscalpium</taxon>
    </lineage>
</organism>
<keyword evidence="1" id="KW-0378">Hydrolase</keyword>
<comment type="caution">
    <text evidence="1">The sequence shown here is derived from an EMBL/GenBank/DDBJ whole genome shotgun (WGS) entry which is preliminary data.</text>
</comment>
<gene>
    <name evidence="1" type="ORF">FA95DRAFT_1537453</name>
</gene>
<dbReference type="EMBL" id="MU275869">
    <property type="protein sequence ID" value="KAI0049746.1"/>
    <property type="molecule type" value="Genomic_DNA"/>
</dbReference>
<evidence type="ECO:0000313" key="2">
    <source>
        <dbReference type="Proteomes" id="UP000814033"/>
    </source>
</evidence>
<proteinExistence type="predicted"/>
<dbReference type="Proteomes" id="UP000814033">
    <property type="component" value="Unassembled WGS sequence"/>
</dbReference>